<dbReference type="EMBL" id="UXUI01008305">
    <property type="protein sequence ID" value="VDD91144.1"/>
    <property type="molecule type" value="Genomic_DNA"/>
</dbReference>
<dbReference type="WBParaSite" id="EVEC_0000628401-mRNA-1">
    <property type="protein sequence ID" value="EVEC_0000628401-mRNA-1"/>
    <property type="gene ID" value="EVEC_0000628401"/>
</dbReference>
<organism evidence="5">
    <name type="scientific">Enterobius vermicularis</name>
    <name type="common">Human pinworm</name>
    <dbReference type="NCBI Taxonomy" id="51028"/>
    <lineage>
        <taxon>Eukaryota</taxon>
        <taxon>Metazoa</taxon>
        <taxon>Ecdysozoa</taxon>
        <taxon>Nematoda</taxon>
        <taxon>Chromadorea</taxon>
        <taxon>Rhabditida</taxon>
        <taxon>Spirurina</taxon>
        <taxon>Oxyuridomorpha</taxon>
        <taxon>Oxyuroidea</taxon>
        <taxon>Oxyuridae</taxon>
        <taxon>Enterobius</taxon>
    </lineage>
</organism>
<keyword evidence="2" id="KW-1133">Transmembrane helix</keyword>
<evidence type="ECO:0000313" key="3">
    <source>
        <dbReference type="EMBL" id="VDD91144.1"/>
    </source>
</evidence>
<keyword evidence="4" id="KW-1185">Reference proteome</keyword>
<dbReference type="AlphaFoldDB" id="A0A0N4V7L5"/>
<feature type="compositionally biased region" description="Polar residues" evidence="1">
    <location>
        <begin position="80"/>
        <end position="93"/>
    </location>
</feature>
<proteinExistence type="predicted"/>
<evidence type="ECO:0000256" key="1">
    <source>
        <dbReference type="SAM" id="MobiDB-lite"/>
    </source>
</evidence>
<name>A0A0N4V7L5_ENTVE</name>
<dbReference type="Proteomes" id="UP000274131">
    <property type="component" value="Unassembled WGS sequence"/>
</dbReference>
<sequence length="155" mass="17054">MLEATSMSHGKQILAGKKLQICIQKAEGSATQQQNSHTFSGRGQPVSEWWAGILQMEQGEKPDEDKSVLLEGGGKPVGASDSTQPEQPGPTRSSEVHNTREWSAEAEETSWLAEEARAVASITLTLEYLILLYAMLAACFVRFVYDAFSKLFDLF</sequence>
<accession>A0A0N4V7L5</accession>
<evidence type="ECO:0000256" key="2">
    <source>
        <dbReference type="SAM" id="Phobius"/>
    </source>
</evidence>
<feature type="compositionally biased region" description="Basic and acidic residues" evidence="1">
    <location>
        <begin position="94"/>
        <end position="103"/>
    </location>
</feature>
<evidence type="ECO:0000313" key="5">
    <source>
        <dbReference type="WBParaSite" id="EVEC_0000628401-mRNA-1"/>
    </source>
</evidence>
<evidence type="ECO:0000313" key="4">
    <source>
        <dbReference type="Proteomes" id="UP000274131"/>
    </source>
</evidence>
<protein>
    <submittedName>
        <fullName evidence="5">Peptidylprolyl isomerase</fullName>
    </submittedName>
</protein>
<reference evidence="5" key="1">
    <citation type="submission" date="2017-02" db="UniProtKB">
        <authorList>
            <consortium name="WormBaseParasite"/>
        </authorList>
    </citation>
    <scope>IDENTIFICATION</scope>
</reference>
<keyword evidence="2" id="KW-0812">Transmembrane</keyword>
<keyword evidence="2" id="KW-0472">Membrane</keyword>
<feature type="region of interest" description="Disordered" evidence="1">
    <location>
        <begin position="59"/>
        <end position="105"/>
    </location>
</feature>
<reference evidence="3 4" key="2">
    <citation type="submission" date="2018-10" db="EMBL/GenBank/DDBJ databases">
        <authorList>
            <consortium name="Pathogen Informatics"/>
        </authorList>
    </citation>
    <scope>NUCLEOTIDE SEQUENCE [LARGE SCALE GENOMIC DNA]</scope>
</reference>
<feature type="compositionally biased region" description="Basic and acidic residues" evidence="1">
    <location>
        <begin position="59"/>
        <end position="68"/>
    </location>
</feature>
<feature type="transmembrane region" description="Helical" evidence="2">
    <location>
        <begin position="126"/>
        <end position="145"/>
    </location>
</feature>
<gene>
    <name evidence="3" type="ORF">EVEC_LOCUS5895</name>
</gene>